<dbReference type="Proteomes" id="UP000515123">
    <property type="component" value="Linkage group 13"/>
</dbReference>
<evidence type="ECO:0000256" key="5">
    <source>
        <dbReference type="ARBA" id="ARBA00023242"/>
    </source>
</evidence>
<dbReference type="FunFam" id="3.20.20.140:FF:000044">
    <property type="entry name" value="Polymerase/histidinol phosphatase-like protein"/>
    <property type="match status" value="1"/>
</dbReference>
<protein>
    <submittedName>
        <fullName evidence="7">Uncharacterized protein LOC109719787</fullName>
    </submittedName>
</protein>
<proteinExistence type="inferred from homology"/>
<dbReference type="OrthoDB" id="17948at2759"/>
<evidence type="ECO:0000256" key="1">
    <source>
        <dbReference type="ARBA" id="ARBA00004123"/>
    </source>
</evidence>
<dbReference type="GO" id="GO:0005655">
    <property type="term" value="C:nucleolar ribonuclease P complex"/>
    <property type="evidence" value="ECO:0007669"/>
    <property type="project" value="TreeGrafter"/>
</dbReference>
<dbReference type="GeneID" id="109719787"/>
<evidence type="ECO:0000256" key="3">
    <source>
        <dbReference type="ARBA" id="ARBA00022694"/>
    </source>
</evidence>
<keyword evidence="5" id="KW-0539">Nucleus</keyword>
<gene>
    <name evidence="7" type="primary">LOC109719787</name>
</gene>
<organism evidence="6 7">
    <name type="scientific">Ananas comosus</name>
    <name type="common">Pineapple</name>
    <name type="synonym">Ananas ananas</name>
    <dbReference type="NCBI Taxonomy" id="4615"/>
    <lineage>
        <taxon>Eukaryota</taxon>
        <taxon>Viridiplantae</taxon>
        <taxon>Streptophyta</taxon>
        <taxon>Embryophyta</taxon>
        <taxon>Tracheophyta</taxon>
        <taxon>Spermatophyta</taxon>
        <taxon>Magnoliopsida</taxon>
        <taxon>Liliopsida</taxon>
        <taxon>Poales</taxon>
        <taxon>Bromeliaceae</taxon>
        <taxon>Bromelioideae</taxon>
        <taxon>Ananas</taxon>
    </lineage>
</organism>
<reference evidence="6" key="1">
    <citation type="journal article" date="2015" name="Nat. Genet.">
        <title>The pineapple genome and the evolution of CAM photosynthesis.</title>
        <authorList>
            <person name="Ming R."/>
            <person name="VanBuren R."/>
            <person name="Wai C.M."/>
            <person name="Tang H."/>
            <person name="Schatz M.C."/>
            <person name="Bowers J.E."/>
            <person name="Lyons E."/>
            <person name="Wang M.L."/>
            <person name="Chen J."/>
            <person name="Biggers E."/>
            <person name="Zhang J."/>
            <person name="Huang L."/>
            <person name="Zhang L."/>
            <person name="Miao W."/>
            <person name="Zhang J."/>
            <person name="Ye Z."/>
            <person name="Miao C."/>
            <person name="Lin Z."/>
            <person name="Wang H."/>
            <person name="Zhou H."/>
            <person name="Yim W.C."/>
            <person name="Priest H.D."/>
            <person name="Zheng C."/>
            <person name="Woodhouse M."/>
            <person name="Edger P.P."/>
            <person name="Guyot R."/>
            <person name="Guo H.B."/>
            <person name="Guo H."/>
            <person name="Zheng G."/>
            <person name="Singh R."/>
            <person name="Sharma A."/>
            <person name="Min X."/>
            <person name="Zheng Y."/>
            <person name="Lee H."/>
            <person name="Gurtowski J."/>
            <person name="Sedlazeck F.J."/>
            <person name="Harkess A."/>
            <person name="McKain M.R."/>
            <person name="Liao Z."/>
            <person name="Fang J."/>
            <person name="Liu J."/>
            <person name="Zhang X."/>
            <person name="Zhang Q."/>
            <person name="Hu W."/>
            <person name="Qin Y."/>
            <person name="Wang K."/>
            <person name="Chen L.Y."/>
            <person name="Shirley N."/>
            <person name="Lin Y.R."/>
            <person name="Liu L.Y."/>
            <person name="Hernandez A.G."/>
            <person name="Wright C.L."/>
            <person name="Bulone V."/>
            <person name="Tuskan G.A."/>
            <person name="Heath K."/>
            <person name="Zee F."/>
            <person name="Moore P.H."/>
            <person name="Sunkar R."/>
            <person name="Leebens-Mack J.H."/>
            <person name="Mockler T."/>
            <person name="Bennetzen J.L."/>
            <person name="Freeling M."/>
            <person name="Sankoff D."/>
            <person name="Paterson A.H."/>
            <person name="Zhu X."/>
            <person name="Yang X."/>
            <person name="Smith J.A."/>
            <person name="Cushman J.C."/>
            <person name="Paull R.E."/>
            <person name="Yu Q."/>
        </authorList>
    </citation>
    <scope>NUCLEOTIDE SEQUENCE [LARGE SCALE GENOMIC DNA]</scope>
    <source>
        <strain evidence="6">cv. F153</strain>
    </source>
</reference>
<comment type="subcellular location">
    <subcellularLocation>
        <location evidence="1">Nucleus</location>
    </subcellularLocation>
</comment>
<keyword evidence="6" id="KW-1185">Reference proteome</keyword>
<dbReference type="AlphaFoldDB" id="A0A6P5G1B9"/>
<dbReference type="InterPro" id="IPR002738">
    <property type="entry name" value="RNase_P_p30"/>
</dbReference>
<comment type="similarity">
    <text evidence="2">Belongs to the eukaryotic/archaeal RNase P protein component 3 family.</text>
</comment>
<name>A0A6P5G1B9_ANACO</name>
<sequence length="654" mass="72101">MALFFDLSVPYLEREHGASSSTGASAENKALRSARLRAAVKALELGYAGVAYDRPFRGVVADSDRCSRPLLPSLLAAAPSLAAAAALHRRLLRSPPSPPFRQFSRITLSLDSPAAVASSSSNPVLRTYDIVAVRPLNQAAFDHACKFSEVDMISIDFSQKLPFRLKLPLVEVAIKRGLHFEITYSHLIADVNVRRQMLADAKLLVEWTRGKNVIISSAASSVNDIRGPYDVTNLVVFLLGLSMERAKAAISTNCRSLLVKALRKKHFYKETIRIERILPDNEQFDSKKFLLSNLINWDPISSGEGDLPSLDDIANSTPSKKQNASSKAIDFTSITDGTPFLLSHNATIISSSNNLSACAVPDEVSQQDEANEVLIENSLSTSVTALEEQISPPETILVPLDNIEKLPVEAILASEADALQSDHMELEDCNTTVGDTVLLSSDANLSSFTVTENTQTYNGFLEDDEGSKHCETEAHKDVTELMKCIASASGNQDQTQLNDDNYYSNSMKDDMHTEGVKVRTAEREASPEEVASAHDEEWQNFTTEPALTGQREGLDAFLEEMHAMDVIKDTNVVEREDIPSGNTVSLEKILIKEEERMPSRCSATIGAKSFEVKSGKRKQRKSSNYPASPLPFSSFFKSILFKRKGWPLRRRQNK</sequence>
<dbReference type="GO" id="GO:0016787">
    <property type="term" value="F:hydrolase activity"/>
    <property type="evidence" value="ECO:0007669"/>
    <property type="project" value="UniProtKB-KW"/>
</dbReference>
<dbReference type="PANTHER" id="PTHR13031:SF0">
    <property type="entry name" value="RIBONUCLEASE P PROTEIN SUBUNIT P30"/>
    <property type="match status" value="1"/>
</dbReference>
<dbReference type="Gene3D" id="3.20.20.140">
    <property type="entry name" value="Metal-dependent hydrolases"/>
    <property type="match status" value="1"/>
</dbReference>
<evidence type="ECO:0000313" key="7">
    <source>
        <dbReference type="RefSeq" id="XP_020102189.1"/>
    </source>
</evidence>
<dbReference type="InterPro" id="IPR016195">
    <property type="entry name" value="Pol/histidinol_Pase-like"/>
</dbReference>
<dbReference type="GO" id="GO:0008033">
    <property type="term" value="P:tRNA processing"/>
    <property type="evidence" value="ECO:0007669"/>
    <property type="project" value="UniProtKB-KW"/>
</dbReference>
<accession>A0A6P5G1B9</accession>
<dbReference type="RefSeq" id="XP_020102189.1">
    <property type="nucleotide sequence ID" value="XM_020246600.1"/>
</dbReference>
<evidence type="ECO:0000256" key="4">
    <source>
        <dbReference type="ARBA" id="ARBA00022801"/>
    </source>
</evidence>
<keyword evidence="4" id="KW-0378">Hydrolase</keyword>
<dbReference type="SUPFAM" id="SSF89550">
    <property type="entry name" value="PHP domain-like"/>
    <property type="match status" value="1"/>
</dbReference>
<dbReference type="GO" id="GO:0003723">
    <property type="term" value="F:RNA binding"/>
    <property type="evidence" value="ECO:0007669"/>
    <property type="project" value="TreeGrafter"/>
</dbReference>
<dbReference type="PANTHER" id="PTHR13031">
    <property type="entry name" value="RIBONUCLEASE P SUBUNIT P30"/>
    <property type="match status" value="1"/>
</dbReference>
<dbReference type="Pfam" id="PF01876">
    <property type="entry name" value="RNase_P_p30"/>
    <property type="match status" value="1"/>
</dbReference>
<evidence type="ECO:0000256" key="2">
    <source>
        <dbReference type="ARBA" id="ARBA00007331"/>
    </source>
</evidence>
<evidence type="ECO:0000313" key="6">
    <source>
        <dbReference type="Proteomes" id="UP000515123"/>
    </source>
</evidence>
<keyword evidence="3" id="KW-0819">tRNA processing</keyword>
<reference evidence="7" key="2">
    <citation type="submission" date="2025-08" db="UniProtKB">
        <authorList>
            <consortium name="RefSeq"/>
        </authorList>
    </citation>
    <scope>IDENTIFICATION</scope>
    <source>
        <tissue evidence="7">Leaf</tissue>
    </source>
</reference>